<evidence type="ECO:0000256" key="1">
    <source>
        <dbReference type="SAM" id="Phobius"/>
    </source>
</evidence>
<feature type="transmembrane region" description="Helical" evidence="1">
    <location>
        <begin position="34"/>
        <end position="54"/>
    </location>
</feature>
<keyword evidence="3" id="KW-1185">Reference proteome</keyword>
<evidence type="ECO:0000313" key="2">
    <source>
        <dbReference type="EMBL" id="UWM55331.1"/>
    </source>
</evidence>
<dbReference type="GeneID" id="74941431"/>
<accession>A0A9E7R4I0</accession>
<keyword evidence="1" id="KW-0812">Transmembrane</keyword>
<name>A0A9E7R4I0_9EURY</name>
<evidence type="ECO:0000313" key="3">
    <source>
        <dbReference type="Proteomes" id="UP001057580"/>
    </source>
</evidence>
<keyword evidence="1" id="KW-1133">Transmembrane helix</keyword>
<feature type="transmembrane region" description="Helical" evidence="1">
    <location>
        <begin position="7"/>
        <end position="28"/>
    </location>
</feature>
<proteinExistence type="predicted"/>
<keyword evidence="1" id="KW-0472">Membrane</keyword>
<dbReference type="KEGG" id="ssai:N0B31_03375"/>
<dbReference type="EMBL" id="CP104003">
    <property type="protein sequence ID" value="UWM55331.1"/>
    <property type="molecule type" value="Genomic_DNA"/>
</dbReference>
<dbReference type="Proteomes" id="UP001057580">
    <property type="component" value="Chromosome"/>
</dbReference>
<organism evidence="2 3">
    <name type="scientific">Salinirubellus salinus</name>
    <dbReference type="NCBI Taxonomy" id="1364945"/>
    <lineage>
        <taxon>Archaea</taxon>
        <taxon>Methanobacteriati</taxon>
        <taxon>Methanobacteriota</taxon>
        <taxon>Stenosarchaea group</taxon>
        <taxon>Halobacteria</taxon>
        <taxon>Halobacteriales</taxon>
        <taxon>Natronomonadaceae</taxon>
        <taxon>Salinirubellus</taxon>
    </lineage>
</organism>
<dbReference type="RefSeq" id="WP_260594422.1">
    <property type="nucleotide sequence ID" value="NZ_CP104003.1"/>
</dbReference>
<reference evidence="2" key="1">
    <citation type="submission" date="2022-09" db="EMBL/GenBank/DDBJ databases">
        <title>Diverse halophilic archaea isolated from saline environments.</title>
        <authorList>
            <person name="Cui H.-L."/>
        </authorList>
    </citation>
    <scope>NUCLEOTIDE SEQUENCE</scope>
    <source>
        <strain evidence="2">ZS-35-S2</strain>
    </source>
</reference>
<dbReference type="Pfam" id="PF24020">
    <property type="entry name" value="DUF7333"/>
    <property type="match status" value="1"/>
</dbReference>
<sequence length="63" mass="6704">MEFDRNTTLGIFLLLVVVGVGGLVGSSVMATSTVLMMVLPSVLVFGGVCLFLGMRYGEYRATN</sequence>
<protein>
    <submittedName>
        <fullName evidence="2">Uncharacterized protein</fullName>
    </submittedName>
</protein>
<dbReference type="AlphaFoldDB" id="A0A9E7R4I0"/>
<gene>
    <name evidence="2" type="ORF">N0B31_03375</name>
</gene>
<dbReference type="InterPro" id="IPR055757">
    <property type="entry name" value="DUF7333"/>
</dbReference>